<name>A0A6H5HXC6_9HYME</name>
<sequence>MSIKLFNTLDWSSSYCINTAKTKDLAYVQDDIFSKVEEEYLNASAVIREKIKELSSAERRPTPNGNVPPPSQSTLQPSLPKIQLPTFSGKQEDWESYKHRFTALVISQPSMSPVTKLQHLLSTLQGDAEHRVRGLPILDSNFNVAWDRLVRRLQTLEQTQSSTPQIENRKSSKSGTVSANAASTSMNKTQRKCPKCNSDHALYACPQFEALTVSERYNCVTKLGLCRNCFARSHRVAECTSKFSCKQCHQKHHTKLHRDDAQSQSEGNVTGRDDSNSSEENNIVAVHSTRIGGPILLATAEVEIKTDSGLTRRVRALIDPASEASFVTERVTNYLSLRRSRVSTDVTGVGAQTQTTARSSVQFSVSSLVDNTSSIHVSALVLSEISDKLPGRRAPSSEYPHLAGLTLADPRYGRPRKIDLLLGADKFSEIIRPGLRLGPCGTPTAQQSIFGWLLTGPADVAEGTATTSVSAYHIRTEPSLSQALQKFWELEEIPASKILTPDEQFCEKLYLDTVIRRKNGRFAVRLPLRSPETIVATREIAAASLIRSEKQRSRNSELNCAYIKFMEEYRTMGHMRLATPEEIRDAQYYMPHHGVLKAETKKLRVVFNASQKGSNGKSLNDLLLPGPKLQGDITLILTRWRFFKYAFTVTL</sequence>
<feature type="region of interest" description="Disordered" evidence="1">
    <location>
        <begin position="54"/>
        <end position="81"/>
    </location>
</feature>
<dbReference type="PANTHER" id="PTHR47331">
    <property type="entry name" value="PHD-TYPE DOMAIN-CONTAINING PROTEIN"/>
    <property type="match status" value="1"/>
</dbReference>
<dbReference type="Proteomes" id="UP000479190">
    <property type="component" value="Unassembled WGS sequence"/>
</dbReference>
<organism evidence="2 3">
    <name type="scientific">Trichogramma brassicae</name>
    <dbReference type="NCBI Taxonomy" id="86971"/>
    <lineage>
        <taxon>Eukaryota</taxon>
        <taxon>Metazoa</taxon>
        <taxon>Ecdysozoa</taxon>
        <taxon>Arthropoda</taxon>
        <taxon>Hexapoda</taxon>
        <taxon>Insecta</taxon>
        <taxon>Pterygota</taxon>
        <taxon>Neoptera</taxon>
        <taxon>Endopterygota</taxon>
        <taxon>Hymenoptera</taxon>
        <taxon>Apocrita</taxon>
        <taxon>Proctotrupomorpha</taxon>
        <taxon>Chalcidoidea</taxon>
        <taxon>Trichogrammatidae</taxon>
        <taxon>Trichogramma</taxon>
    </lineage>
</organism>
<dbReference type="AlphaFoldDB" id="A0A6H5HXC6"/>
<feature type="compositionally biased region" description="Polar residues" evidence="1">
    <location>
        <begin position="173"/>
        <end position="188"/>
    </location>
</feature>
<reference evidence="2 3" key="1">
    <citation type="submission" date="2020-02" db="EMBL/GenBank/DDBJ databases">
        <authorList>
            <person name="Ferguson B K."/>
        </authorList>
    </citation>
    <scope>NUCLEOTIDE SEQUENCE [LARGE SCALE GENOMIC DNA]</scope>
</reference>
<dbReference type="OrthoDB" id="5920040at2759"/>
<evidence type="ECO:0000256" key="1">
    <source>
        <dbReference type="SAM" id="MobiDB-lite"/>
    </source>
</evidence>
<keyword evidence="3" id="KW-1185">Reference proteome</keyword>
<evidence type="ECO:0000313" key="3">
    <source>
        <dbReference type="Proteomes" id="UP000479190"/>
    </source>
</evidence>
<feature type="region of interest" description="Disordered" evidence="1">
    <location>
        <begin position="254"/>
        <end position="279"/>
    </location>
</feature>
<dbReference type="PANTHER" id="PTHR47331:SF5">
    <property type="entry name" value="RIBONUCLEASE H"/>
    <property type="match status" value="1"/>
</dbReference>
<accession>A0A6H5HXC6</accession>
<evidence type="ECO:0000313" key="2">
    <source>
        <dbReference type="EMBL" id="CAB0029775.1"/>
    </source>
</evidence>
<proteinExistence type="predicted"/>
<dbReference type="InterPro" id="IPR005312">
    <property type="entry name" value="DUF1759"/>
</dbReference>
<protein>
    <submittedName>
        <fullName evidence="2">Uncharacterized protein</fullName>
    </submittedName>
</protein>
<feature type="region of interest" description="Disordered" evidence="1">
    <location>
        <begin position="159"/>
        <end position="192"/>
    </location>
</feature>
<dbReference type="Pfam" id="PF03564">
    <property type="entry name" value="DUF1759"/>
    <property type="match status" value="1"/>
</dbReference>
<gene>
    <name evidence="2" type="ORF">TBRA_LOCUS1801</name>
</gene>
<dbReference type="EMBL" id="CADCXV010000347">
    <property type="protein sequence ID" value="CAB0029775.1"/>
    <property type="molecule type" value="Genomic_DNA"/>
</dbReference>